<keyword evidence="2" id="KW-1133">Transmembrane helix</keyword>
<proteinExistence type="predicted"/>
<protein>
    <submittedName>
        <fullName evidence="3">Uncharacterized protein (TIGR02600 family)</fullName>
    </submittedName>
</protein>
<evidence type="ECO:0000256" key="1">
    <source>
        <dbReference type="SAM" id="MobiDB-lite"/>
    </source>
</evidence>
<dbReference type="OrthoDB" id="173914at2"/>
<feature type="transmembrane region" description="Helical" evidence="2">
    <location>
        <begin position="20"/>
        <end position="41"/>
    </location>
</feature>
<keyword evidence="2" id="KW-0812">Transmembrane</keyword>
<dbReference type="InterPro" id="IPR019840">
    <property type="entry name" value="Verru/Chthon_A"/>
</dbReference>
<keyword evidence="4" id="KW-1185">Reference proteome</keyword>
<feature type="region of interest" description="Disordered" evidence="1">
    <location>
        <begin position="921"/>
        <end position="948"/>
    </location>
</feature>
<evidence type="ECO:0000256" key="2">
    <source>
        <dbReference type="SAM" id="Phobius"/>
    </source>
</evidence>
<dbReference type="RefSeq" id="WP_113957779.1">
    <property type="nucleotide sequence ID" value="NZ_QNRR01000002.1"/>
</dbReference>
<evidence type="ECO:0000313" key="3">
    <source>
        <dbReference type="EMBL" id="RBP46251.1"/>
    </source>
</evidence>
<sequence length="1312" mass="142636">MKNPPPQFTSFHNIRSSQGIALIMVLVAITMVSLLILAFLASARTEHRAASAFSNVAQARNLSELPVNLVIGQIRRATEQNGLEQTWASQPGLIRVFGTEPDPQNTGTRSKTVALYKLYSDETMVVMRSNASATANGMNINEVKTALDADVQGVPDWQKTPGMYVDINEPAVALVEGSDKVQAVFPISDPRARFARDNGRAVDGFQFDDKAVPGTVAPSGPDDVTARLPMPVKWLYVLADGQLAAPKGGNAETGLAFDDATAPSSIPSATNPIVGRVAFWTDDESTKINVNTATEGTAWDVPRAYTATTVKFARRQPAQNEYSRYPGHPAQTSLSPVFQAFGSSLIVEPFMSDNELAAVLKRYHQFSPRTPWGGSKGGTIAPSAAVLMDKDDRLYTTLDELVFDRNRKEQDPMLSRQDIAAARFFLTPHSRAPELNLFNQPRVMLWPISADSAERNAKDKLLAFVGTGGGKAWYFSRLRNFKSLTDAGSAQSTRGDLDLQGGAGNAALKRNRELYESHLIPLTGGNNGQAASAHNIPGFGGNFAAKYTVPRRNQILTEMVDFIRWSVNSYSTGLAPSYTYTPPRTGVRTAESSAVPLIPGNGTKGFGRFPSITEAAIVFMATSKNNATGATTRMQAFIALEPYIPTTGAPAATANVRYRISGLNGFTVNGVPVSFPDVDMIRCNTAAGYLDSGGSTAFSGFAAQFKKANLSSSASDQTTSARQLARGNEDNAFPFYSALIPVNPTASDFTFSGGTIAIEVLTGFSDAASAELVQTLHLTFPPTTLKVPKMVSEEYNTLAKRMQVNAGEFVKSLIQQGDITRSVEVDVNGPSRGDLRLLSAMSDVPTSWFTTHPSYTDSNVERLHFLRQGNQMVAGQFGPGDGAGGPLGVSRSQNRAATVNTAGTLVRGIWYARDSTPAVGRGQDGAFNTKNRPGDFDNGTGRIEDGPYINKADENNIITNNQADDGSLGYFSRHSFTVEDGVTFSPNRQIASAIAFGSLPSGIFSNLPADVHKPWQTLLFSPIPPSRTTPANAQPDEDDHEGFKGPRDHLWLDLFWMPVVEPYAISESFATAGKINMNYQLMPFRHIERSTGMHAALKPVMLSAISPNSVGGTNSAGYDNVGGNNYKEGTLHKYELHYHVNRSETLKGLSGRFTSGDVFRSPSEICEIFLVPQRRSGASYNPDANPPPANYNDMVTWWNGDMNAPDAFEPTGDNSREAPYNQLYPRLTTKSNTFTVHFRVQTLRKARSTDAAHWFEDKDEVLSEHRGSATLERYLDPQDPELAALGNNGPSDTQSWDRYYRFRIIERKVFSP</sequence>
<organism evidence="3 4">
    <name type="scientific">Roseimicrobium gellanilyticum</name>
    <dbReference type="NCBI Taxonomy" id="748857"/>
    <lineage>
        <taxon>Bacteria</taxon>
        <taxon>Pseudomonadati</taxon>
        <taxon>Verrucomicrobiota</taxon>
        <taxon>Verrucomicrobiia</taxon>
        <taxon>Verrucomicrobiales</taxon>
        <taxon>Verrucomicrobiaceae</taxon>
        <taxon>Roseimicrobium</taxon>
    </lineage>
</organism>
<dbReference type="EMBL" id="QNRR01000002">
    <property type="protein sequence ID" value="RBP46251.1"/>
    <property type="molecule type" value="Genomic_DNA"/>
</dbReference>
<evidence type="ECO:0000313" key="4">
    <source>
        <dbReference type="Proteomes" id="UP000253426"/>
    </source>
</evidence>
<reference evidence="3 4" key="1">
    <citation type="submission" date="2018-06" db="EMBL/GenBank/DDBJ databases">
        <title>Genomic Encyclopedia of Type Strains, Phase IV (KMG-IV): sequencing the most valuable type-strain genomes for metagenomic binning, comparative biology and taxonomic classification.</title>
        <authorList>
            <person name="Goeker M."/>
        </authorList>
    </citation>
    <scope>NUCLEOTIDE SEQUENCE [LARGE SCALE GENOMIC DNA]</scope>
    <source>
        <strain evidence="3 4">DSM 25532</strain>
    </source>
</reference>
<dbReference type="Proteomes" id="UP000253426">
    <property type="component" value="Unassembled WGS sequence"/>
</dbReference>
<comment type="caution">
    <text evidence="3">The sequence shown here is derived from an EMBL/GenBank/DDBJ whole genome shotgun (WGS) entry which is preliminary data.</text>
</comment>
<keyword evidence="2" id="KW-0472">Membrane</keyword>
<gene>
    <name evidence="3" type="ORF">DES53_102638</name>
</gene>
<accession>A0A366HRE9</accession>
<name>A0A366HRE9_9BACT</name>
<dbReference type="NCBIfam" id="TIGR02600">
    <property type="entry name" value="Verru_Chthon_A"/>
    <property type="match status" value="1"/>
</dbReference>